<dbReference type="AlphaFoldDB" id="A0A4Q8APE4"/>
<reference evidence="2 3" key="1">
    <citation type="submission" date="2019-02" db="EMBL/GenBank/DDBJ databases">
        <title>Sequencing the genomes of 1000 actinobacteria strains.</title>
        <authorList>
            <person name="Klenk H.-P."/>
        </authorList>
    </citation>
    <scope>NUCLEOTIDE SEQUENCE [LARGE SCALE GENOMIC DNA]</scope>
    <source>
        <strain evidence="2 3">DSM 18319</strain>
    </source>
</reference>
<organism evidence="2 3">
    <name type="scientific">Microterricola gilva</name>
    <dbReference type="NCBI Taxonomy" id="393267"/>
    <lineage>
        <taxon>Bacteria</taxon>
        <taxon>Bacillati</taxon>
        <taxon>Actinomycetota</taxon>
        <taxon>Actinomycetes</taxon>
        <taxon>Micrococcales</taxon>
        <taxon>Microbacteriaceae</taxon>
        <taxon>Microterricola</taxon>
    </lineage>
</organism>
<dbReference type="InterPro" id="IPR025449">
    <property type="entry name" value="JetB"/>
</dbReference>
<protein>
    <submittedName>
        <fullName evidence="2">Uncharacterized protein DUF4194</fullName>
    </submittedName>
</protein>
<comment type="caution">
    <text evidence="2">The sequence shown here is derived from an EMBL/GenBank/DDBJ whole genome shotgun (WGS) entry which is preliminary data.</text>
</comment>
<accession>A0A4Q8APE4</accession>
<sequence>MTDDRRDEPSAGGELGTKPFGHKSVIEHAGNADSAGGASSAADSAAFTDGDAFVGADDSADADGESLSLFEGDEGGLSAAQRRTLVLLLKHRYISASDHPAAWRTLVASTGLIKSRLNDLFLDLHVDRHYEVAFKRQAQSEGGAAFPTVLHDTSYNREETILLVVLRQRFRSERANGHDFVIVDRDNLLEKVAHFRPAHATNRSGDAKRASAAIETLAKAQVLLRTSDPDRFRIAPVIEVLLPVQRLAELLDWLRAENGSESVEIADATEPLVEVANAADTDGREASDERLETGAPGVDTAAGGPLDQQEEPDPDADTDPDGRVARNERIETSDAETPAAEPELEPAV</sequence>
<feature type="compositionally biased region" description="Basic and acidic residues" evidence="1">
    <location>
        <begin position="320"/>
        <end position="332"/>
    </location>
</feature>
<dbReference type="Pfam" id="PF13835">
    <property type="entry name" value="DUF4194"/>
    <property type="match status" value="1"/>
</dbReference>
<evidence type="ECO:0000256" key="1">
    <source>
        <dbReference type="SAM" id="MobiDB-lite"/>
    </source>
</evidence>
<keyword evidence="3" id="KW-1185">Reference proteome</keyword>
<dbReference type="RefSeq" id="WP_165397359.1">
    <property type="nucleotide sequence ID" value="NZ_SHLC01000001.1"/>
</dbReference>
<gene>
    <name evidence="2" type="ORF">EV379_2387</name>
</gene>
<feature type="region of interest" description="Disordered" evidence="1">
    <location>
        <begin position="279"/>
        <end position="348"/>
    </location>
</feature>
<evidence type="ECO:0000313" key="2">
    <source>
        <dbReference type="EMBL" id="RZU66041.1"/>
    </source>
</evidence>
<feature type="compositionally biased region" description="Low complexity" evidence="1">
    <location>
        <begin position="335"/>
        <end position="348"/>
    </location>
</feature>
<evidence type="ECO:0000313" key="3">
    <source>
        <dbReference type="Proteomes" id="UP000291483"/>
    </source>
</evidence>
<feature type="region of interest" description="Disordered" evidence="1">
    <location>
        <begin position="1"/>
        <end position="43"/>
    </location>
</feature>
<feature type="compositionally biased region" description="Low complexity" evidence="1">
    <location>
        <begin position="29"/>
        <end position="43"/>
    </location>
</feature>
<dbReference type="EMBL" id="SHLC01000001">
    <property type="protein sequence ID" value="RZU66041.1"/>
    <property type="molecule type" value="Genomic_DNA"/>
</dbReference>
<name>A0A4Q8APE4_9MICO</name>
<proteinExistence type="predicted"/>
<dbReference type="Proteomes" id="UP000291483">
    <property type="component" value="Unassembled WGS sequence"/>
</dbReference>
<feature type="compositionally biased region" description="Basic and acidic residues" evidence="1">
    <location>
        <begin position="281"/>
        <end position="292"/>
    </location>
</feature>
<feature type="compositionally biased region" description="Acidic residues" evidence="1">
    <location>
        <begin position="308"/>
        <end position="319"/>
    </location>
</feature>